<dbReference type="EMBL" id="FAOZ01000004">
    <property type="protein sequence ID" value="CUU55264.1"/>
    <property type="molecule type" value="Genomic_DNA"/>
</dbReference>
<proteinExistence type="inferred from homology"/>
<dbReference type="PANTHER" id="PTHR42804">
    <property type="entry name" value="ALDEHYDE DEHYDROGENASE"/>
    <property type="match status" value="1"/>
</dbReference>
<sequence>MRDRLMHRDAFYINGAWPEPASSEILPVVSPSTEEVVGGVPLATTADMDQAVGAARDAFDHGPWPRMAPAERADILARVADALRKHEAEIAQVTTDEMGCAASQARAAQTGLVAPVFDYYAELARTYEFERTVINPAADRGGLVTTAPVGVVAAIVPWNAPVTLGAWKTAPALAAGCTVVLKPAPEAPLSNYLLAEAAEEAGVPAGVINVIPGGREVGEYLVTHPGVDKIAFTGSTAAGKRIMSLCGERIRRVSLELGGKSASILLDDADLATVVPAVVKGGMHLSGQVCGAHTRVLVQRSRYAEALEIAAKAANAITVGDPHDPAILVGPLVAARQRERVEGYIAGAVRDGARIVAGGGRPAHLPRGWYVEPTILGDVDNSMQVAQEEIFGPVLCFIPYDDVDDAVRIANDSDYGLSGGVWSADPQRAVDVARRIRTGSVAVNGSYPPFPLVPFGGFKQSGLGRELGPEGLHEFLETRSIGLPPALLPAASSTS</sequence>
<dbReference type="FunFam" id="3.40.605.10:FF:000026">
    <property type="entry name" value="Aldehyde dehydrogenase, putative"/>
    <property type="match status" value="1"/>
</dbReference>
<organism evidence="6 7">
    <name type="scientific">Parafrankia irregularis</name>
    <dbReference type="NCBI Taxonomy" id="795642"/>
    <lineage>
        <taxon>Bacteria</taxon>
        <taxon>Bacillati</taxon>
        <taxon>Actinomycetota</taxon>
        <taxon>Actinomycetes</taxon>
        <taxon>Frankiales</taxon>
        <taxon>Frankiaceae</taxon>
        <taxon>Parafrankia</taxon>
    </lineage>
</organism>
<evidence type="ECO:0000256" key="4">
    <source>
        <dbReference type="RuleBase" id="RU003345"/>
    </source>
</evidence>
<reference evidence="7" key="1">
    <citation type="submission" date="2015-11" db="EMBL/GenBank/DDBJ databases">
        <authorList>
            <person name="Varghese N."/>
        </authorList>
    </citation>
    <scope>NUCLEOTIDE SEQUENCE [LARGE SCALE GENOMIC DNA]</scope>
    <source>
        <strain evidence="7">DSM 45899</strain>
    </source>
</reference>
<dbReference type="InterPro" id="IPR016163">
    <property type="entry name" value="Ald_DH_C"/>
</dbReference>
<dbReference type="FunFam" id="3.40.605.10:FF:000007">
    <property type="entry name" value="NAD/NADP-dependent betaine aldehyde dehydrogenase"/>
    <property type="match status" value="1"/>
</dbReference>
<dbReference type="AlphaFoldDB" id="A0A0S4QI92"/>
<evidence type="ECO:0000313" key="6">
    <source>
        <dbReference type="EMBL" id="CUU55264.1"/>
    </source>
</evidence>
<dbReference type="Gene3D" id="3.40.309.10">
    <property type="entry name" value="Aldehyde Dehydrogenase, Chain A, domain 2"/>
    <property type="match status" value="1"/>
</dbReference>
<dbReference type="PROSITE" id="PS00687">
    <property type="entry name" value="ALDEHYDE_DEHYDR_GLU"/>
    <property type="match status" value="1"/>
</dbReference>
<dbReference type="Proteomes" id="UP000198802">
    <property type="component" value="Unassembled WGS sequence"/>
</dbReference>
<feature type="domain" description="Aldehyde dehydrogenase" evidence="5">
    <location>
        <begin position="19"/>
        <end position="481"/>
    </location>
</feature>
<evidence type="ECO:0000256" key="2">
    <source>
        <dbReference type="ARBA" id="ARBA00023002"/>
    </source>
</evidence>
<dbReference type="GO" id="GO:0016620">
    <property type="term" value="F:oxidoreductase activity, acting on the aldehyde or oxo group of donors, NAD or NADP as acceptor"/>
    <property type="evidence" value="ECO:0007669"/>
    <property type="project" value="InterPro"/>
</dbReference>
<feature type="active site" evidence="3">
    <location>
        <position position="256"/>
    </location>
</feature>
<dbReference type="SUPFAM" id="SSF53720">
    <property type="entry name" value="ALDH-like"/>
    <property type="match status" value="1"/>
</dbReference>
<comment type="similarity">
    <text evidence="1 4">Belongs to the aldehyde dehydrogenase family.</text>
</comment>
<gene>
    <name evidence="6" type="ORF">Ga0074812_104345</name>
</gene>
<accession>A0A0S4QI92</accession>
<dbReference type="PANTHER" id="PTHR42804:SF1">
    <property type="entry name" value="ALDEHYDE DEHYDROGENASE-RELATED"/>
    <property type="match status" value="1"/>
</dbReference>
<dbReference type="CDD" id="cd07139">
    <property type="entry name" value="ALDH_AldA-Rv0768"/>
    <property type="match status" value="1"/>
</dbReference>
<protein>
    <submittedName>
        <fullName evidence="6">Acyl-CoA reductase</fullName>
    </submittedName>
</protein>
<dbReference type="RefSeq" id="WP_091273505.1">
    <property type="nucleotide sequence ID" value="NZ_FAOZ01000004.1"/>
</dbReference>
<dbReference type="Gene3D" id="3.40.605.10">
    <property type="entry name" value="Aldehyde Dehydrogenase, Chain A, domain 1"/>
    <property type="match status" value="1"/>
</dbReference>
<evidence type="ECO:0000259" key="5">
    <source>
        <dbReference type="Pfam" id="PF00171"/>
    </source>
</evidence>
<dbReference type="InterPro" id="IPR029510">
    <property type="entry name" value="Ald_DH_CS_GLU"/>
</dbReference>
<evidence type="ECO:0000313" key="7">
    <source>
        <dbReference type="Proteomes" id="UP000198802"/>
    </source>
</evidence>
<evidence type="ECO:0000256" key="3">
    <source>
        <dbReference type="PROSITE-ProRule" id="PRU10007"/>
    </source>
</evidence>
<keyword evidence="7" id="KW-1185">Reference proteome</keyword>
<dbReference type="FunFam" id="3.40.309.10:FF:000009">
    <property type="entry name" value="Aldehyde dehydrogenase A"/>
    <property type="match status" value="1"/>
</dbReference>
<name>A0A0S4QI92_9ACTN</name>
<dbReference type="InterPro" id="IPR015590">
    <property type="entry name" value="Aldehyde_DH_dom"/>
</dbReference>
<dbReference type="Pfam" id="PF00171">
    <property type="entry name" value="Aldedh"/>
    <property type="match status" value="1"/>
</dbReference>
<evidence type="ECO:0000256" key="1">
    <source>
        <dbReference type="ARBA" id="ARBA00009986"/>
    </source>
</evidence>
<keyword evidence="2 4" id="KW-0560">Oxidoreductase</keyword>
<dbReference type="InterPro" id="IPR016162">
    <property type="entry name" value="Ald_DH_N"/>
</dbReference>
<dbReference type="InterPro" id="IPR016161">
    <property type="entry name" value="Ald_DH/histidinol_DH"/>
</dbReference>